<sequence length="338" mass="36570">MDAAAVANVLLGPPDQVLSRTASMTFAFMWMCISILTHIFPAFQAKMPPPGPTPTMRRTVLNAYQRPKPHSSIEDFNLLSPPRPPEPRRRVTFQVEASVQCPSPSRSPQLPTSQLPVFTSPVWDQTSASGTNDSSSFLSSDFSNNIGSSSGPKSPSLPLSPSSTKRHSLDLQTRRASLPRRSPTMHAIGKLASRPFKVRRSHTVSTSRDIRGSTDESTLFDSDSHPSSSVGAPALVGSESAPPIDSGFLDPRSSPALADASPERRPSMTSRSSCPTKAMLWKRPRCSLDSAMDSSSRIPSERPSSEKRKSVDGSARRLDRHEISQRVASGIPLNARGS</sequence>
<evidence type="ECO:0000256" key="2">
    <source>
        <dbReference type="SAM" id="Phobius"/>
    </source>
</evidence>
<evidence type="ECO:0000256" key="1">
    <source>
        <dbReference type="SAM" id="MobiDB-lite"/>
    </source>
</evidence>
<feature type="compositionally biased region" description="Basic and acidic residues" evidence="1">
    <location>
        <begin position="299"/>
        <end position="324"/>
    </location>
</feature>
<feature type="compositionally biased region" description="Low complexity" evidence="1">
    <location>
        <begin position="143"/>
        <end position="163"/>
    </location>
</feature>
<proteinExistence type="predicted"/>
<keyword evidence="4" id="KW-1185">Reference proteome</keyword>
<dbReference type="EMBL" id="KV419408">
    <property type="protein sequence ID" value="KZS93193.1"/>
    <property type="molecule type" value="Genomic_DNA"/>
</dbReference>
<reference evidence="3 4" key="1">
    <citation type="journal article" date="2016" name="Mol. Biol. Evol.">
        <title>Comparative Genomics of Early-Diverging Mushroom-Forming Fungi Provides Insights into the Origins of Lignocellulose Decay Capabilities.</title>
        <authorList>
            <person name="Nagy L.G."/>
            <person name="Riley R."/>
            <person name="Tritt A."/>
            <person name="Adam C."/>
            <person name="Daum C."/>
            <person name="Floudas D."/>
            <person name="Sun H."/>
            <person name="Yadav J.S."/>
            <person name="Pangilinan J."/>
            <person name="Larsson K.H."/>
            <person name="Matsuura K."/>
            <person name="Barry K."/>
            <person name="Labutti K."/>
            <person name="Kuo R."/>
            <person name="Ohm R.A."/>
            <person name="Bhattacharya S.S."/>
            <person name="Shirouzu T."/>
            <person name="Yoshinaga Y."/>
            <person name="Martin F.M."/>
            <person name="Grigoriev I.V."/>
            <person name="Hibbett D.S."/>
        </authorList>
    </citation>
    <scope>NUCLEOTIDE SEQUENCE [LARGE SCALE GENOMIC DNA]</scope>
    <source>
        <strain evidence="3 4">HHB9708</strain>
    </source>
</reference>
<evidence type="ECO:0000313" key="4">
    <source>
        <dbReference type="Proteomes" id="UP000076722"/>
    </source>
</evidence>
<dbReference type="Proteomes" id="UP000076722">
    <property type="component" value="Unassembled WGS sequence"/>
</dbReference>
<dbReference type="AlphaFoldDB" id="A0A164UFW8"/>
<accession>A0A164UFW8</accession>
<evidence type="ECO:0000313" key="3">
    <source>
        <dbReference type="EMBL" id="KZS93193.1"/>
    </source>
</evidence>
<feature type="region of interest" description="Disordered" evidence="1">
    <location>
        <begin position="97"/>
        <end position="116"/>
    </location>
</feature>
<organism evidence="3 4">
    <name type="scientific">Sistotremastrum niveocremeum HHB9708</name>
    <dbReference type="NCBI Taxonomy" id="1314777"/>
    <lineage>
        <taxon>Eukaryota</taxon>
        <taxon>Fungi</taxon>
        <taxon>Dikarya</taxon>
        <taxon>Basidiomycota</taxon>
        <taxon>Agaricomycotina</taxon>
        <taxon>Agaricomycetes</taxon>
        <taxon>Sistotremastrales</taxon>
        <taxon>Sistotremastraceae</taxon>
        <taxon>Sertulicium</taxon>
        <taxon>Sertulicium niveocremeum</taxon>
    </lineage>
</organism>
<feature type="transmembrane region" description="Helical" evidence="2">
    <location>
        <begin position="22"/>
        <end position="43"/>
    </location>
</feature>
<keyword evidence="2" id="KW-0472">Membrane</keyword>
<keyword evidence="2" id="KW-0812">Transmembrane</keyword>
<gene>
    <name evidence="3" type="ORF">SISNIDRAFT_486109</name>
</gene>
<name>A0A164UFW8_9AGAM</name>
<feature type="compositionally biased region" description="Polar residues" evidence="1">
    <location>
        <begin position="215"/>
        <end position="230"/>
    </location>
</feature>
<keyword evidence="2" id="KW-1133">Transmembrane helix</keyword>
<protein>
    <submittedName>
        <fullName evidence="3">Uncharacterized protein</fullName>
    </submittedName>
</protein>
<feature type="region of interest" description="Disordered" evidence="1">
    <location>
        <begin position="143"/>
        <end position="338"/>
    </location>
</feature>